<evidence type="ECO:0000313" key="1">
    <source>
        <dbReference type="EMBL" id="GGF22766.1"/>
    </source>
</evidence>
<keyword evidence="2" id="KW-1185">Reference proteome</keyword>
<accession>A0ABQ1UMQ5</accession>
<dbReference type="RefSeq" id="WP_188815633.1">
    <property type="nucleotide sequence ID" value="NZ_BMHT01000007.1"/>
</dbReference>
<reference evidence="2" key="1">
    <citation type="journal article" date="2019" name="Int. J. Syst. Evol. Microbiol.">
        <title>The Global Catalogue of Microorganisms (GCM) 10K type strain sequencing project: providing services to taxonomists for standard genome sequencing and annotation.</title>
        <authorList>
            <consortium name="The Broad Institute Genomics Platform"/>
            <consortium name="The Broad Institute Genome Sequencing Center for Infectious Disease"/>
            <person name="Wu L."/>
            <person name="Ma J."/>
        </authorList>
    </citation>
    <scope>NUCLEOTIDE SEQUENCE [LARGE SCALE GENOMIC DNA]</scope>
    <source>
        <strain evidence="2">CGMCC 1.15197</strain>
    </source>
</reference>
<sequence>MLLGIAGATCALLGRICNPVVRSCGFAIRPAAPLGVFVQAQLPALRAGITNPQLPTAGLQIRPSKTEQDEQT</sequence>
<organism evidence="1 2">
    <name type="scientific">Hymenobacter cavernae</name>
    <dbReference type="NCBI Taxonomy" id="2044852"/>
    <lineage>
        <taxon>Bacteria</taxon>
        <taxon>Pseudomonadati</taxon>
        <taxon>Bacteroidota</taxon>
        <taxon>Cytophagia</taxon>
        <taxon>Cytophagales</taxon>
        <taxon>Hymenobacteraceae</taxon>
        <taxon>Hymenobacter</taxon>
    </lineage>
</organism>
<evidence type="ECO:0000313" key="2">
    <source>
        <dbReference type="Proteomes" id="UP000632273"/>
    </source>
</evidence>
<comment type="caution">
    <text evidence="1">The sequence shown here is derived from an EMBL/GenBank/DDBJ whole genome shotgun (WGS) entry which is preliminary data.</text>
</comment>
<name>A0ABQ1UMQ5_9BACT</name>
<dbReference type="EMBL" id="BMHT01000007">
    <property type="protein sequence ID" value="GGF22766.1"/>
    <property type="molecule type" value="Genomic_DNA"/>
</dbReference>
<gene>
    <name evidence="1" type="ORF">GCM10011383_38050</name>
</gene>
<protein>
    <submittedName>
        <fullName evidence="1">Uncharacterized protein</fullName>
    </submittedName>
</protein>
<dbReference type="Proteomes" id="UP000632273">
    <property type="component" value="Unassembled WGS sequence"/>
</dbReference>
<proteinExistence type="predicted"/>